<evidence type="ECO:0000256" key="1">
    <source>
        <dbReference type="ARBA" id="ARBA00023015"/>
    </source>
</evidence>
<dbReference type="PANTHER" id="PTHR33204">
    <property type="entry name" value="TRANSCRIPTIONAL REGULATOR, MARR FAMILY"/>
    <property type="match status" value="1"/>
</dbReference>
<keyword evidence="3" id="KW-0804">Transcription</keyword>
<reference evidence="5" key="1">
    <citation type="submission" date="2021-07" db="EMBL/GenBank/DDBJ databases">
        <title>Roseobacter insulae sp. nov., isolated from a tidal flat.</title>
        <authorList>
            <person name="Park S."/>
            <person name="Yoon J.-H."/>
        </authorList>
    </citation>
    <scope>NUCLEOTIDE SEQUENCE</scope>
    <source>
        <strain evidence="5">YSTF-M11</strain>
    </source>
</reference>
<accession>A0A9X1FZ39</accession>
<keyword evidence="1" id="KW-0805">Transcription regulation</keyword>
<keyword evidence="6" id="KW-1185">Reference proteome</keyword>
<protein>
    <submittedName>
        <fullName evidence="5">Helix-turn-helix transcriptional regulator</fullName>
    </submittedName>
</protein>
<comment type="caution">
    <text evidence="5">The sequence shown here is derived from an EMBL/GenBank/DDBJ whole genome shotgun (WGS) entry which is preliminary data.</text>
</comment>
<evidence type="ECO:0000313" key="5">
    <source>
        <dbReference type="EMBL" id="MBW4710331.1"/>
    </source>
</evidence>
<evidence type="ECO:0000256" key="3">
    <source>
        <dbReference type="ARBA" id="ARBA00023163"/>
    </source>
</evidence>
<dbReference type="InterPro" id="IPR002577">
    <property type="entry name" value="HTH_HxlR"/>
</dbReference>
<name>A0A9X1FZ39_9RHOB</name>
<sequence length="136" mass="15201">MDTEPKKRVSGCPVAYGLDSFGDRWSLLIIRDLMVHGKKTYSEFLGSDEGIATNILINRLKTLEADGILSKSRDPDNRRSFTYALTPKGKDLAPIVIEIIRWSGKHDDRPSALKPAVRAVEEDPDGFEKRLRGACD</sequence>
<dbReference type="AlphaFoldDB" id="A0A9X1FZ39"/>
<evidence type="ECO:0000313" key="6">
    <source>
        <dbReference type="Proteomes" id="UP001138661"/>
    </source>
</evidence>
<dbReference type="Pfam" id="PF01638">
    <property type="entry name" value="HxlR"/>
    <property type="match status" value="1"/>
</dbReference>
<evidence type="ECO:0000256" key="2">
    <source>
        <dbReference type="ARBA" id="ARBA00023125"/>
    </source>
</evidence>
<organism evidence="5 6">
    <name type="scientific">Roseobacter insulae</name>
    <dbReference type="NCBI Taxonomy" id="2859783"/>
    <lineage>
        <taxon>Bacteria</taxon>
        <taxon>Pseudomonadati</taxon>
        <taxon>Pseudomonadota</taxon>
        <taxon>Alphaproteobacteria</taxon>
        <taxon>Rhodobacterales</taxon>
        <taxon>Roseobacteraceae</taxon>
        <taxon>Roseobacter</taxon>
    </lineage>
</organism>
<dbReference type="EMBL" id="JAHXDN010000007">
    <property type="protein sequence ID" value="MBW4710331.1"/>
    <property type="molecule type" value="Genomic_DNA"/>
</dbReference>
<evidence type="ECO:0000259" key="4">
    <source>
        <dbReference type="PROSITE" id="PS51118"/>
    </source>
</evidence>
<dbReference type="RefSeq" id="WP_219506748.1">
    <property type="nucleotide sequence ID" value="NZ_JAHXDN010000007.1"/>
</dbReference>
<feature type="domain" description="HTH hxlR-type" evidence="4">
    <location>
        <begin position="12"/>
        <end position="111"/>
    </location>
</feature>
<dbReference type="Proteomes" id="UP001138661">
    <property type="component" value="Unassembled WGS sequence"/>
</dbReference>
<gene>
    <name evidence="5" type="ORF">KX928_21285</name>
</gene>
<keyword evidence="2" id="KW-0238">DNA-binding</keyword>
<dbReference type="PROSITE" id="PS51118">
    <property type="entry name" value="HTH_HXLR"/>
    <property type="match status" value="1"/>
</dbReference>
<proteinExistence type="predicted"/>
<dbReference type="PANTHER" id="PTHR33204:SF37">
    <property type="entry name" value="HTH-TYPE TRANSCRIPTIONAL REGULATOR YODB"/>
    <property type="match status" value="1"/>
</dbReference>
<dbReference type="GO" id="GO:0003677">
    <property type="term" value="F:DNA binding"/>
    <property type="evidence" value="ECO:0007669"/>
    <property type="project" value="UniProtKB-KW"/>
</dbReference>